<evidence type="ECO:0000259" key="10">
    <source>
        <dbReference type="PROSITE" id="PS51327"/>
    </source>
</evidence>
<dbReference type="GO" id="GO:0003723">
    <property type="term" value="F:RNA binding"/>
    <property type="evidence" value="ECO:0007669"/>
    <property type="project" value="UniProtKB-UniRule"/>
</dbReference>
<evidence type="ECO:0000256" key="5">
    <source>
        <dbReference type="ARBA" id="ARBA00022840"/>
    </source>
</evidence>
<dbReference type="SMART" id="SM00490">
    <property type="entry name" value="HELICc"/>
    <property type="match status" value="1"/>
</dbReference>
<dbReference type="OrthoDB" id="416741at2759"/>
<reference evidence="11" key="1">
    <citation type="journal article" date="2020" name="New Phytol.">
        <title>Comparative genomics reveals dynamic genome evolution in host specialist ectomycorrhizal fungi.</title>
        <authorList>
            <person name="Lofgren L.A."/>
            <person name="Nguyen N.H."/>
            <person name="Vilgalys R."/>
            <person name="Ruytinx J."/>
            <person name="Liao H.L."/>
            <person name="Branco S."/>
            <person name="Kuo A."/>
            <person name="LaButti K."/>
            <person name="Lipzen A."/>
            <person name="Andreopoulos W."/>
            <person name="Pangilinan J."/>
            <person name="Riley R."/>
            <person name="Hundley H."/>
            <person name="Na H."/>
            <person name="Barry K."/>
            <person name="Grigoriev I.V."/>
            <person name="Stajich J.E."/>
            <person name="Kennedy P.G."/>
        </authorList>
    </citation>
    <scope>NUCLEOTIDE SEQUENCE</scope>
    <source>
        <strain evidence="11">DOB743</strain>
    </source>
</reference>
<dbReference type="Proteomes" id="UP000714275">
    <property type="component" value="Unassembled WGS sequence"/>
</dbReference>
<feature type="domain" description="RNase III" evidence="7">
    <location>
        <begin position="1193"/>
        <end position="1376"/>
    </location>
</feature>
<accession>A0A9P7A161</accession>
<dbReference type="PROSITE" id="PS51327">
    <property type="entry name" value="DICER_DSRBF"/>
    <property type="match status" value="1"/>
</dbReference>
<feature type="domain" description="Helicase ATP-binding" evidence="8">
    <location>
        <begin position="31"/>
        <end position="201"/>
    </location>
</feature>
<comment type="caution">
    <text evidence="11">The sequence shown here is derived from an EMBL/GenBank/DDBJ whole genome shotgun (WGS) entry which is preliminary data.</text>
</comment>
<dbReference type="GO" id="GO:0005634">
    <property type="term" value="C:nucleus"/>
    <property type="evidence" value="ECO:0007669"/>
    <property type="project" value="TreeGrafter"/>
</dbReference>
<dbReference type="PANTHER" id="PTHR14950:SF37">
    <property type="entry name" value="ENDORIBONUCLEASE DICER"/>
    <property type="match status" value="1"/>
</dbReference>
<dbReference type="PANTHER" id="PTHR14950">
    <property type="entry name" value="DICER-RELATED"/>
    <property type="match status" value="1"/>
</dbReference>
<dbReference type="InterPro" id="IPR036389">
    <property type="entry name" value="RNase_III_sf"/>
</dbReference>
<dbReference type="SUPFAM" id="SSF52540">
    <property type="entry name" value="P-loop containing nucleoside triphosphate hydrolases"/>
    <property type="match status" value="1"/>
</dbReference>
<dbReference type="InterPro" id="IPR038248">
    <property type="entry name" value="Dicer_dimer_sf"/>
</dbReference>
<dbReference type="GO" id="GO:0004386">
    <property type="term" value="F:helicase activity"/>
    <property type="evidence" value="ECO:0007669"/>
    <property type="project" value="UniProtKB-KW"/>
</dbReference>
<dbReference type="Pfam" id="PF03368">
    <property type="entry name" value="Dicer_dimer"/>
    <property type="match status" value="1"/>
</dbReference>
<dbReference type="SMART" id="SM00487">
    <property type="entry name" value="DEXDc"/>
    <property type="match status" value="1"/>
</dbReference>
<organism evidence="11 12">
    <name type="scientific">Suillus placidus</name>
    <dbReference type="NCBI Taxonomy" id="48579"/>
    <lineage>
        <taxon>Eukaryota</taxon>
        <taxon>Fungi</taxon>
        <taxon>Dikarya</taxon>
        <taxon>Basidiomycota</taxon>
        <taxon>Agaricomycotina</taxon>
        <taxon>Agaricomycetes</taxon>
        <taxon>Agaricomycetidae</taxon>
        <taxon>Boletales</taxon>
        <taxon>Suillineae</taxon>
        <taxon>Suillaceae</taxon>
        <taxon>Suillus</taxon>
    </lineage>
</organism>
<dbReference type="Gene3D" id="3.30.160.380">
    <property type="entry name" value="Dicer dimerisation domain"/>
    <property type="match status" value="1"/>
</dbReference>
<evidence type="ECO:0000259" key="9">
    <source>
        <dbReference type="PROSITE" id="PS51194"/>
    </source>
</evidence>
<dbReference type="Pfam" id="PF00270">
    <property type="entry name" value="DEAD"/>
    <property type="match status" value="1"/>
</dbReference>
<proteinExistence type="inferred from homology"/>
<dbReference type="GO" id="GO:0030422">
    <property type="term" value="P:siRNA processing"/>
    <property type="evidence" value="ECO:0007669"/>
    <property type="project" value="TreeGrafter"/>
</dbReference>
<evidence type="ECO:0008006" key="13">
    <source>
        <dbReference type="Google" id="ProtNLM"/>
    </source>
</evidence>
<dbReference type="PROSITE" id="PS00517">
    <property type="entry name" value="RNASE_3_1"/>
    <property type="match status" value="1"/>
</dbReference>
<dbReference type="PROSITE" id="PS51192">
    <property type="entry name" value="HELICASE_ATP_BIND_1"/>
    <property type="match status" value="1"/>
</dbReference>
<evidence type="ECO:0000256" key="2">
    <source>
        <dbReference type="ARBA" id="ARBA00022741"/>
    </source>
</evidence>
<dbReference type="InterPro" id="IPR014001">
    <property type="entry name" value="Helicase_ATP-bd"/>
</dbReference>
<evidence type="ECO:0000259" key="8">
    <source>
        <dbReference type="PROSITE" id="PS51192"/>
    </source>
</evidence>
<keyword evidence="2" id="KW-0547">Nucleotide-binding</keyword>
<sequence length="1484" mass="168138">MEKLSAKKNDTEVPSIAVDSMPKTRDYQQEMLDASLKENIIIAQDTGSGKTLIAILRMRYEIERGSQKVSWFLAPTVALCNQQHSVIKDNMQVPVGLIHGALEPKQWTDITLWKRVLENNRVIVSTPQVLLDALSHGYVHMGLDIGLLVFDEAHHADRNHPMSCIMRDFYFSIPPRLPAASGPSVPTTDERPMILGLTASPMFGGNATVAFRKLESNLDCVIRSPRANRDELLTHVHRPIFRHVRYDTPQYFDHSYTSKNLSAVEAVIATMNIEEDPFVIQLRQKLAKTARGTEYTRMDQKLSKAIQSKKTYSHGGMNDLANAGKAICYDIGPWAADWYIESVVSRALDKQTPWDELIGSLQPKEKTYLMKHLSQIELTPLSYDPTDIEAGITDKVRVLLETLEYEKDWSESSNEPYSGLIFVTRRDGVLALSEVLRNHPRSAHFRLGCLLGSSQSSYRNTFLDITRTLLKDQPQADILEGFRSGDRNLIVATSVAEEGLDIQACGNVIRWDIPDNMASWAQSRGRARRRRSSFVLMFESSGIDNARVAEFEKLEAQMTALYQADRASRPTVSSDEEVPDPDEPVFKVKSTGAVLTPLQAVSHLNHFCAVIPNSVNLPIYDIDPPDMPEGWHSFDPVKRVVPPPYPGPFGCTVTLPRRLPAELRIFSVDRIYPTKQSAYRHVAYKAYLALYQANLLNDHLLPLTSVIEPDLEEEVKNLLKDVEKRSSMASVTSQMNPWQDEMTDTAWTATRMIIPGFSPIRMLTRVDLPSFAAGEAPVLYHPSKGRIDVELQAQGVARHSASELKAAHESTRRLFWCLYGIRMQWDKFDFTYLFEPAEEDPERDVWDARRRWLRDLQGEESSGDDLFANAATFGQAFSHPADITWIRDGFPNGKVYRFLGWRHDPLSEEELQDFMARYPKMPEIEITYPLLHVEELPQRRNFLQPLPSISDAPLRRSFLPPQSSRVVLLSHVQCDHAILIPSIIRHISIAATAVSLRGSLLTGTPLYHIPFSNLITAISAPVAQGHVNYQRLETLGDAVLKFVVSMHLIATYPFWHEGYLTRRKDHAVSNSRLAKEAIRLSLYKWIVRDRFTPRKFKPQYFTMGETEIIEDVVAGDSSQGTPKAPEDLSTKMLADVAEALIGAAFFHGGYNLGIECTRLFDLGIGTKAGWQPLEVYIEKVLSCVETAEVPTPMTDVERMLGYTFTHKLLLVEAITHASYQFDLRTVSYERMEFLGDSVLDMVITDHLYHYPGKQFTPGQMHIRKSAVVNMHFLTYVCFKCSLEKDASLPRPTRNGIIMDEETQQICLYQCLLHSSPLVIDQQRATLARYRKMKDEIEEALLHGRTFPWAALTRLQAPKFFSDMIESIIGAVYIDSRGNMDVVRQVLRKLGIIQQLERNLKDNVDVLHPLTRVHIWAARQQKELTSAFEEERGHVTCTITVEGREPVQATAEKRGRASQEEARFAAAEKAIQLWDVRANDGIKDA</sequence>
<dbReference type="InterPro" id="IPR000999">
    <property type="entry name" value="RNase_III_dom"/>
</dbReference>
<keyword evidence="5" id="KW-0067">ATP-binding</keyword>
<dbReference type="PROSITE" id="PS50142">
    <property type="entry name" value="RNASE_3_2"/>
    <property type="match status" value="2"/>
</dbReference>
<gene>
    <name evidence="11" type="ORF">EV702DRAFT_727644</name>
</gene>
<feature type="domain" description="RNase III" evidence="7">
    <location>
        <begin position="1014"/>
        <end position="1149"/>
    </location>
</feature>
<dbReference type="Pfam" id="PF00271">
    <property type="entry name" value="Helicase_C"/>
    <property type="match status" value="1"/>
</dbReference>
<name>A0A9P7A161_9AGAM</name>
<dbReference type="SUPFAM" id="SSF69065">
    <property type="entry name" value="RNase III domain-like"/>
    <property type="match status" value="2"/>
</dbReference>
<evidence type="ECO:0000256" key="4">
    <source>
        <dbReference type="ARBA" id="ARBA00022806"/>
    </source>
</evidence>
<keyword evidence="4" id="KW-0347">Helicase</keyword>
<dbReference type="InterPro" id="IPR001650">
    <property type="entry name" value="Helicase_C-like"/>
</dbReference>
<evidence type="ECO:0000256" key="6">
    <source>
        <dbReference type="PROSITE-ProRule" id="PRU00657"/>
    </source>
</evidence>
<dbReference type="InterPro" id="IPR027417">
    <property type="entry name" value="P-loop_NTPase"/>
</dbReference>
<keyword evidence="6" id="KW-0694">RNA-binding</keyword>
<dbReference type="GO" id="GO:0004525">
    <property type="term" value="F:ribonuclease III activity"/>
    <property type="evidence" value="ECO:0007669"/>
    <property type="project" value="InterPro"/>
</dbReference>
<keyword evidence="1" id="KW-0677">Repeat</keyword>
<protein>
    <recommendedName>
        <fullName evidence="13">P-loop containing nucleoside triphosphate hydrolase protein</fullName>
    </recommendedName>
</protein>
<dbReference type="GO" id="GO:0005737">
    <property type="term" value="C:cytoplasm"/>
    <property type="evidence" value="ECO:0007669"/>
    <property type="project" value="TreeGrafter"/>
</dbReference>
<dbReference type="InterPro" id="IPR005034">
    <property type="entry name" value="Dicer_dimerisation"/>
</dbReference>
<keyword evidence="12" id="KW-1185">Reference proteome</keyword>
<dbReference type="SMART" id="SM00535">
    <property type="entry name" value="RIBOc"/>
    <property type="match status" value="2"/>
</dbReference>
<feature type="domain" description="Helicase C-terminal" evidence="9">
    <location>
        <begin position="395"/>
        <end position="567"/>
    </location>
</feature>
<dbReference type="EMBL" id="JABBWD010000008">
    <property type="protein sequence ID" value="KAG1780559.1"/>
    <property type="molecule type" value="Genomic_DNA"/>
</dbReference>
<evidence type="ECO:0000256" key="3">
    <source>
        <dbReference type="ARBA" id="ARBA00022801"/>
    </source>
</evidence>
<dbReference type="GO" id="GO:0005524">
    <property type="term" value="F:ATP binding"/>
    <property type="evidence" value="ECO:0007669"/>
    <property type="project" value="UniProtKB-KW"/>
</dbReference>
<evidence type="ECO:0000313" key="11">
    <source>
        <dbReference type="EMBL" id="KAG1780559.1"/>
    </source>
</evidence>
<evidence type="ECO:0000313" key="12">
    <source>
        <dbReference type="Proteomes" id="UP000714275"/>
    </source>
</evidence>
<dbReference type="CDD" id="cd18034">
    <property type="entry name" value="DEXHc_dicer"/>
    <property type="match status" value="1"/>
</dbReference>
<feature type="domain" description="Dicer dsRNA-binding fold" evidence="10">
    <location>
        <begin position="600"/>
        <end position="710"/>
    </location>
</feature>
<keyword evidence="3" id="KW-0378">Hydrolase</keyword>
<dbReference type="Gene3D" id="1.10.1520.10">
    <property type="entry name" value="Ribonuclease III domain"/>
    <property type="match status" value="2"/>
</dbReference>
<comment type="similarity">
    <text evidence="6">Belongs to the helicase family. Dicer subfamily.</text>
</comment>
<dbReference type="CDD" id="cd00593">
    <property type="entry name" value="RIBOc"/>
    <property type="match status" value="2"/>
</dbReference>
<dbReference type="PROSITE" id="PS51194">
    <property type="entry name" value="HELICASE_CTER"/>
    <property type="match status" value="1"/>
</dbReference>
<dbReference type="InterPro" id="IPR011545">
    <property type="entry name" value="DEAD/DEAH_box_helicase_dom"/>
</dbReference>
<evidence type="ECO:0000259" key="7">
    <source>
        <dbReference type="PROSITE" id="PS50142"/>
    </source>
</evidence>
<dbReference type="Pfam" id="PF00636">
    <property type="entry name" value="Ribonuclease_3"/>
    <property type="match status" value="2"/>
</dbReference>
<evidence type="ECO:0000256" key="1">
    <source>
        <dbReference type="ARBA" id="ARBA00022737"/>
    </source>
</evidence>
<dbReference type="Gene3D" id="3.40.50.300">
    <property type="entry name" value="P-loop containing nucleotide triphosphate hydrolases"/>
    <property type="match status" value="2"/>
</dbReference>